<dbReference type="Proteomes" id="UP000815325">
    <property type="component" value="Unassembled WGS sequence"/>
</dbReference>
<evidence type="ECO:0000313" key="2">
    <source>
        <dbReference type="EMBL" id="KAF5827000.1"/>
    </source>
</evidence>
<organism evidence="2 3">
    <name type="scientific">Dunaliella salina</name>
    <name type="common">Green alga</name>
    <name type="synonym">Protococcus salinus</name>
    <dbReference type="NCBI Taxonomy" id="3046"/>
    <lineage>
        <taxon>Eukaryota</taxon>
        <taxon>Viridiplantae</taxon>
        <taxon>Chlorophyta</taxon>
        <taxon>core chlorophytes</taxon>
        <taxon>Chlorophyceae</taxon>
        <taxon>CS clade</taxon>
        <taxon>Chlamydomonadales</taxon>
        <taxon>Dunaliellaceae</taxon>
        <taxon>Dunaliella</taxon>
    </lineage>
</organism>
<evidence type="ECO:0000313" key="3">
    <source>
        <dbReference type="Proteomes" id="UP000815325"/>
    </source>
</evidence>
<feature type="compositionally biased region" description="Low complexity" evidence="1">
    <location>
        <begin position="18"/>
        <end position="31"/>
    </location>
</feature>
<keyword evidence="3" id="KW-1185">Reference proteome</keyword>
<reference evidence="2" key="1">
    <citation type="submission" date="2017-08" db="EMBL/GenBank/DDBJ databases">
        <authorList>
            <person name="Polle J.E."/>
            <person name="Barry K."/>
            <person name="Cushman J."/>
            <person name="Schmutz J."/>
            <person name="Tran D."/>
            <person name="Hathwaick L.T."/>
            <person name="Yim W.C."/>
            <person name="Jenkins J."/>
            <person name="Mckie-Krisberg Z.M."/>
            <person name="Prochnik S."/>
            <person name="Lindquist E."/>
            <person name="Dockter R.B."/>
            <person name="Adam C."/>
            <person name="Molina H."/>
            <person name="Bunkerborg J."/>
            <person name="Jin E."/>
            <person name="Buchheim M."/>
            <person name="Magnuson J."/>
        </authorList>
    </citation>
    <scope>NUCLEOTIDE SEQUENCE</scope>
    <source>
        <strain evidence="2">CCAP 19/18</strain>
    </source>
</reference>
<feature type="region of interest" description="Disordered" evidence="1">
    <location>
        <begin position="1"/>
        <end position="254"/>
    </location>
</feature>
<gene>
    <name evidence="2" type="ORF">DUNSADRAFT_1542</name>
</gene>
<comment type="caution">
    <text evidence="2">The sequence shown here is derived from an EMBL/GenBank/DDBJ whole genome shotgun (WGS) entry which is preliminary data.</text>
</comment>
<feature type="compositionally biased region" description="Polar residues" evidence="1">
    <location>
        <begin position="1"/>
        <end position="12"/>
    </location>
</feature>
<feature type="compositionally biased region" description="Low complexity" evidence="1">
    <location>
        <begin position="113"/>
        <end position="128"/>
    </location>
</feature>
<evidence type="ECO:0008006" key="4">
    <source>
        <dbReference type="Google" id="ProtNLM"/>
    </source>
</evidence>
<sequence>MPGSSSHAPYTSSHEDSAAAAAAAVLAAAVVGSPRSDSPNLLHQSPSSSNSLAATLHGPEPISYSPQPRQQPLQVQQPQPHPLAAYIHQQQQQQQQYMGVRRPSPLSASALEAPTATTITPATAAGATSGNSKGTRLSRSSSEALARQSNAAHPPDTPTRSLAQGQEGPNQQSSSTAGKEGEVLVGPSPVCSISSGIAELAPPSAEKDASGEAESKQMGVVPSPFGEAVQELAGGNSAVAPPPPGADAMQGGQK</sequence>
<protein>
    <recommendedName>
        <fullName evidence="4">Encoded protein</fullName>
    </recommendedName>
</protein>
<feature type="compositionally biased region" description="Low complexity" evidence="1">
    <location>
        <begin position="66"/>
        <end position="78"/>
    </location>
</feature>
<evidence type="ECO:0000256" key="1">
    <source>
        <dbReference type="SAM" id="MobiDB-lite"/>
    </source>
</evidence>
<proteinExistence type="predicted"/>
<feature type="compositionally biased region" description="Low complexity" evidence="1">
    <location>
        <begin position="137"/>
        <end position="149"/>
    </location>
</feature>
<dbReference type="EMBL" id="MU070627">
    <property type="protein sequence ID" value="KAF5827000.1"/>
    <property type="molecule type" value="Genomic_DNA"/>
</dbReference>
<feature type="compositionally biased region" description="Polar residues" evidence="1">
    <location>
        <begin position="35"/>
        <end position="53"/>
    </location>
</feature>
<feature type="compositionally biased region" description="Basic and acidic residues" evidence="1">
    <location>
        <begin position="205"/>
        <end position="215"/>
    </location>
</feature>
<name>A0ABQ7FXC1_DUNSA</name>
<feature type="compositionally biased region" description="Polar residues" evidence="1">
    <location>
        <begin position="158"/>
        <end position="177"/>
    </location>
</feature>
<accession>A0ABQ7FXC1</accession>